<dbReference type="AlphaFoldDB" id="A0A258FNX5"/>
<evidence type="ECO:0000256" key="3">
    <source>
        <dbReference type="ARBA" id="ARBA00022670"/>
    </source>
</evidence>
<dbReference type="PANTHER" id="PTHR11733:SF167">
    <property type="entry name" value="FI17812P1-RELATED"/>
    <property type="match status" value="1"/>
</dbReference>
<dbReference type="InterPro" id="IPR042089">
    <property type="entry name" value="Peptidase_M13_dom_2"/>
</dbReference>
<dbReference type="InterPro" id="IPR024079">
    <property type="entry name" value="MetalloPept_cat_dom_sf"/>
</dbReference>
<keyword evidence="8" id="KW-0732">Signal</keyword>
<proteinExistence type="inferred from homology"/>
<keyword evidence="7" id="KW-0482">Metalloprotease</keyword>
<reference evidence="11 12" key="1">
    <citation type="submission" date="2017-03" db="EMBL/GenBank/DDBJ databases">
        <title>Lifting the veil on microbial sulfur biogeochemistry in mining wastewaters.</title>
        <authorList>
            <person name="Kantor R.S."/>
            <person name="Colenbrander Nelson T."/>
            <person name="Marshall S."/>
            <person name="Bennett D."/>
            <person name="Apte S."/>
            <person name="Camacho D."/>
            <person name="Thomas B.C."/>
            <person name="Warren L.A."/>
            <person name="Banfield J.F."/>
        </authorList>
    </citation>
    <scope>NUCLEOTIDE SEQUENCE [LARGE SCALE GENOMIC DNA]</scope>
    <source>
        <strain evidence="11">32-69-9</strain>
    </source>
</reference>
<dbReference type="GO" id="GO:0005886">
    <property type="term" value="C:plasma membrane"/>
    <property type="evidence" value="ECO:0007669"/>
    <property type="project" value="TreeGrafter"/>
</dbReference>
<keyword evidence="6" id="KW-0862">Zinc</keyword>
<dbReference type="Gene3D" id="3.40.390.10">
    <property type="entry name" value="Collagenase (Catalytic Domain)"/>
    <property type="match status" value="1"/>
</dbReference>
<dbReference type="EMBL" id="NCEB01000013">
    <property type="protein sequence ID" value="OYX33829.1"/>
    <property type="molecule type" value="Genomic_DNA"/>
</dbReference>
<dbReference type="GO" id="GO:0004222">
    <property type="term" value="F:metalloendopeptidase activity"/>
    <property type="evidence" value="ECO:0007669"/>
    <property type="project" value="InterPro"/>
</dbReference>
<comment type="similarity">
    <text evidence="2">Belongs to the peptidase M13 family.</text>
</comment>
<dbReference type="SUPFAM" id="SSF55486">
    <property type="entry name" value="Metalloproteases ('zincins'), catalytic domain"/>
    <property type="match status" value="1"/>
</dbReference>
<evidence type="ECO:0000259" key="10">
    <source>
        <dbReference type="Pfam" id="PF05649"/>
    </source>
</evidence>
<keyword evidence="5" id="KW-0378">Hydrolase</keyword>
<evidence type="ECO:0000256" key="1">
    <source>
        <dbReference type="ARBA" id="ARBA00001947"/>
    </source>
</evidence>
<organism evidence="11 12">
    <name type="scientific">Brevundimonas subvibrioides</name>
    <dbReference type="NCBI Taxonomy" id="74313"/>
    <lineage>
        <taxon>Bacteria</taxon>
        <taxon>Pseudomonadati</taxon>
        <taxon>Pseudomonadota</taxon>
        <taxon>Alphaproteobacteria</taxon>
        <taxon>Caulobacterales</taxon>
        <taxon>Caulobacteraceae</taxon>
        <taxon>Brevundimonas</taxon>
    </lineage>
</organism>
<dbReference type="PRINTS" id="PR00786">
    <property type="entry name" value="NEPRILYSIN"/>
</dbReference>
<comment type="cofactor">
    <cofactor evidence="1">
        <name>Zn(2+)</name>
        <dbReference type="ChEBI" id="CHEBI:29105"/>
    </cofactor>
</comment>
<evidence type="ECO:0000313" key="12">
    <source>
        <dbReference type="Proteomes" id="UP000215595"/>
    </source>
</evidence>
<gene>
    <name evidence="11" type="ORF">B7Z01_07515</name>
</gene>
<dbReference type="Proteomes" id="UP000215595">
    <property type="component" value="Unassembled WGS sequence"/>
</dbReference>
<dbReference type="Pfam" id="PF05649">
    <property type="entry name" value="Peptidase_M13_N"/>
    <property type="match status" value="1"/>
</dbReference>
<sequence length="707" mass="78009">MKSLLLGAAIGAMLLPSAVLAQDHDHACLDEACTVWSIFQDVPAVEGASGWQGVDAPRYGTWGFDPAGMDTSVAPGDDFMRYANGAALDRLVIPADRTSYGSFALLGELSENRIKAMIDGLAARSDLVAGSDELKIADAYRSYMDVARIEALDAQPLQPYLAAIRAADSHDAMAAYMGRTVGGLGGSFFATGIGTDQKQPDRYVTSAGQSGLGLPNRDYYLSPLYADKKTQYQAYVARMLEMIGWEDPTGNAERIVALETAIAEAHWTPIENRNRDRTYNEYTIQQLAADAPGFDWNGYFGAARLGDVPRLIVRQNTAMPKLAAIYAETPMATLQAWQAFHTTDQAAPRLSARFSDAQWEFRSRDLQGQPEQRPRDRRAIAFAQGALGEAIGRQYVADWFPAESKAQMEELVANLRRALALRIETYDWMSAETKAAAQDKLAKFTVKIGYPDRWRDYSDLEIRGDDLFGNAERAGLFRWEYQLNRLNDPVDKTEWGMTPQTVNAYYNSTNNEIVFPAAILQPPFFDPQADPAVNYGAIGGVIGHEIGHGFDDQGSKSDGDGVLRSWWTAEDRANFEALTRRLGAQYDTYEVLPGYFVQGALSMGENIGDAAGVAVGLEAYHLSLNGAPAPVIDGFTANQRLFLGWAQVWQSNSRDDALKNQVVTGPHSPAMFRVIGPVRNVDAWYEAFDVQPGQRYYLAPDERVRIW</sequence>
<evidence type="ECO:0000259" key="9">
    <source>
        <dbReference type="Pfam" id="PF01431"/>
    </source>
</evidence>
<dbReference type="CDD" id="cd08662">
    <property type="entry name" value="M13"/>
    <property type="match status" value="1"/>
</dbReference>
<dbReference type="PROSITE" id="PS51885">
    <property type="entry name" value="NEPRILYSIN"/>
    <property type="match status" value="1"/>
</dbReference>
<feature type="domain" description="Peptidase M13 C-terminal" evidence="9">
    <location>
        <begin position="503"/>
        <end position="704"/>
    </location>
</feature>
<accession>A0A258FNX5</accession>
<dbReference type="GO" id="GO:0016485">
    <property type="term" value="P:protein processing"/>
    <property type="evidence" value="ECO:0007669"/>
    <property type="project" value="TreeGrafter"/>
</dbReference>
<dbReference type="InterPro" id="IPR008753">
    <property type="entry name" value="Peptidase_M13_N"/>
</dbReference>
<feature type="domain" description="Peptidase M13 N-terminal" evidence="10">
    <location>
        <begin position="75"/>
        <end position="451"/>
    </location>
</feature>
<dbReference type="InterPro" id="IPR018497">
    <property type="entry name" value="Peptidase_M13_C"/>
</dbReference>
<evidence type="ECO:0000313" key="11">
    <source>
        <dbReference type="EMBL" id="OYX33829.1"/>
    </source>
</evidence>
<keyword evidence="3" id="KW-0645">Protease</keyword>
<dbReference type="GO" id="GO:0046872">
    <property type="term" value="F:metal ion binding"/>
    <property type="evidence" value="ECO:0007669"/>
    <property type="project" value="UniProtKB-KW"/>
</dbReference>
<evidence type="ECO:0000256" key="7">
    <source>
        <dbReference type="ARBA" id="ARBA00023049"/>
    </source>
</evidence>
<dbReference type="Gene3D" id="1.10.1380.10">
    <property type="entry name" value="Neutral endopeptidase , domain2"/>
    <property type="match status" value="1"/>
</dbReference>
<dbReference type="InterPro" id="IPR000718">
    <property type="entry name" value="Peptidase_M13"/>
</dbReference>
<protein>
    <submittedName>
        <fullName evidence="11">Peptidase M13</fullName>
    </submittedName>
</protein>
<evidence type="ECO:0000256" key="2">
    <source>
        <dbReference type="ARBA" id="ARBA00007357"/>
    </source>
</evidence>
<feature type="signal peptide" evidence="8">
    <location>
        <begin position="1"/>
        <end position="21"/>
    </location>
</feature>
<comment type="caution">
    <text evidence="11">The sequence shown here is derived from an EMBL/GenBank/DDBJ whole genome shotgun (WGS) entry which is preliminary data.</text>
</comment>
<evidence type="ECO:0000256" key="6">
    <source>
        <dbReference type="ARBA" id="ARBA00022833"/>
    </source>
</evidence>
<dbReference type="PANTHER" id="PTHR11733">
    <property type="entry name" value="ZINC METALLOPROTEASE FAMILY M13 NEPRILYSIN-RELATED"/>
    <property type="match status" value="1"/>
</dbReference>
<keyword evidence="4" id="KW-0479">Metal-binding</keyword>
<evidence type="ECO:0000256" key="5">
    <source>
        <dbReference type="ARBA" id="ARBA00022801"/>
    </source>
</evidence>
<evidence type="ECO:0000256" key="4">
    <source>
        <dbReference type="ARBA" id="ARBA00022723"/>
    </source>
</evidence>
<name>A0A258FNX5_9CAUL</name>
<dbReference type="Pfam" id="PF01431">
    <property type="entry name" value="Peptidase_M13"/>
    <property type="match status" value="1"/>
</dbReference>
<feature type="chain" id="PRO_5013260141" evidence="8">
    <location>
        <begin position="22"/>
        <end position="707"/>
    </location>
</feature>
<evidence type="ECO:0000256" key="8">
    <source>
        <dbReference type="SAM" id="SignalP"/>
    </source>
</evidence>